<reference evidence="1 2" key="1">
    <citation type="submission" date="2024-01" db="EMBL/GenBank/DDBJ databases">
        <authorList>
            <person name="Waweru B."/>
        </authorList>
    </citation>
    <scope>NUCLEOTIDE SEQUENCE [LARGE SCALE GENOMIC DNA]</scope>
</reference>
<sequence>MVNEEAGEGFCFEVFEAAVREKPVENVIHIASDHPRGKRNKNLLSRIKKGRILSACDDVAPSVETYTCKSVAMWSLIGPSSPSF</sequence>
<accession>A0AAV1R9Y2</accession>
<organism evidence="1 2">
    <name type="scientific">Dovyalis caffra</name>
    <dbReference type="NCBI Taxonomy" id="77055"/>
    <lineage>
        <taxon>Eukaryota</taxon>
        <taxon>Viridiplantae</taxon>
        <taxon>Streptophyta</taxon>
        <taxon>Embryophyta</taxon>
        <taxon>Tracheophyta</taxon>
        <taxon>Spermatophyta</taxon>
        <taxon>Magnoliopsida</taxon>
        <taxon>eudicotyledons</taxon>
        <taxon>Gunneridae</taxon>
        <taxon>Pentapetalae</taxon>
        <taxon>rosids</taxon>
        <taxon>fabids</taxon>
        <taxon>Malpighiales</taxon>
        <taxon>Salicaceae</taxon>
        <taxon>Flacourtieae</taxon>
        <taxon>Dovyalis</taxon>
    </lineage>
</organism>
<comment type="caution">
    <text evidence="1">The sequence shown here is derived from an EMBL/GenBank/DDBJ whole genome shotgun (WGS) entry which is preliminary data.</text>
</comment>
<dbReference type="AlphaFoldDB" id="A0AAV1R9Y2"/>
<evidence type="ECO:0000313" key="2">
    <source>
        <dbReference type="Proteomes" id="UP001314170"/>
    </source>
</evidence>
<name>A0AAV1R9Y2_9ROSI</name>
<proteinExistence type="predicted"/>
<gene>
    <name evidence="1" type="ORF">DCAF_LOCUS7645</name>
</gene>
<evidence type="ECO:0000313" key="1">
    <source>
        <dbReference type="EMBL" id="CAK7329880.1"/>
    </source>
</evidence>
<dbReference type="EMBL" id="CAWUPB010000913">
    <property type="protein sequence ID" value="CAK7329880.1"/>
    <property type="molecule type" value="Genomic_DNA"/>
</dbReference>
<protein>
    <submittedName>
        <fullName evidence="1">Uncharacterized protein</fullName>
    </submittedName>
</protein>
<dbReference type="Proteomes" id="UP001314170">
    <property type="component" value="Unassembled WGS sequence"/>
</dbReference>
<keyword evidence="2" id="KW-1185">Reference proteome</keyword>